<evidence type="ECO:0000259" key="8">
    <source>
        <dbReference type="Pfam" id="PF04082"/>
    </source>
</evidence>
<dbReference type="GO" id="GO:0008270">
    <property type="term" value="F:zinc ion binding"/>
    <property type="evidence" value="ECO:0007669"/>
    <property type="project" value="InterPro"/>
</dbReference>
<feature type="domain" description="Xylanolytic transcriptional activator regulatory" evidence="8">
    <location>
        <begin position="1579"/>
        <end position="1750"/>
    </location>
</feature>
<dbReference type="InterPro" id="IPR036423">
    <property type="entry name" value="SOD-like_Cu/Zn_dom_sf"/>
</dbReference>
<name>A0A507C122_9FUNG</name>
<protein>
    <recommendedName>
        <fullName evidence="11">Superoxide dismutase copper/zinc binding domain-containing protein</fullName>
    </recommendedName>
</protein>
<evidence type="ECO:0000256" key="6">
    <source>
        <dbReference type="SAM" id="MobiDB-lite"/>
    </source>
</evidence>
<dbReference type="EMBL" id="QEAO01000023">
    <property type="protein sequence ID" value="TPX33121.1"/>
    <property type="molecule type" value="Genomic_DNA"/>
</dbReference>
<feature type="domain" description="Xylanolytic transcriptional activator regulatory" evidence="8">
    <location>
        <begin position="434"/>
        <end position="629"/>
    </location>
</feature>
<dbReference type="CDD" id="cd12148">
    <property type="entry name" value="fungal_TF_MHR"/>
    <property type="match status" value="3"/>
</dbReference>
<feature type="domain" description="Xylanolytic transcriptional activator regulatory" evidence="8">
    <location>
        <begin position="1004"/>
        <end position="1198"/>
    </location>
</feature>
<dbReference type="Pfam" id="PF04082">
    <property type="entry name" value="Fungal_trans"/>
    <property type="match status" value="3"/>
</dbReference>
<comment type="caution">
    <text evidence="9">The sequence shown here is derived from an EMBL/GenBank/DDBJ whole genome shotgun (WGS) entry which is preliminary data.</text>
</comment>
<dbReference type="GO" id="GO:0000981">
    <property type="term" value="F:DNA-binding transcription factor activity, RNA polymerase II-specific"/>
    <property type="evidence" value="ECO:0007669"/>
    <property type="project" value="InterPro"/>
</dbReference>
<keyword evidence="10" id="KW-1185">Reference proteome</keyword>
<proteinExistence type="predicted"/>
<evidence type="ECO:0000256" key="4">
    <source>
        <dbReference type="ARBA" id="ARBA00023163"/>
    </source>
</evidence>
<dbReference type="Pfam" id="PF00080">
    <property type="entry name" value="Sod_Cu"/>
    <property type="match status" value="2"/>
</dbReference>
<dbReference type="GeneID" id="42005177"/>
<dbReference type="GO" id="GO:0006351">
    <property type="term" value="P:DNA-templated transcription"/>
    <property type="evidence" value="ECO:0007669"/>
    <property type="project" value="InterPro"/>
</dbReference>
<evidence type="ECO:0000313" key="9">
    <source>
        <dbReference type="EMBL" id="TPX33121.1"/>
    </source>
</evidence>
<feature type="domain" description="Superoxide dismutase copper/zinc binding" evidence="7">
    <location>
        <begin position="208"/>
        <end position="323"/>
    </location>
</feature>
<evidence type="ECO:0000256" key="1">
    <source>
        <dbReference type="ARBA" id="ARBA00004123"/>
    </source>
</evidence>
<keyword evidence="5" id="KW-0539">Nucleus</keyword>
<dbReference type="PANTHER" id="PTHR47338">
    <property type="entry name" value="ZN(II)2CYS6 TRANSCRIPTION FACTOR (EUROFUNG)-RELATED"/>
    <property type="match status" value="1"/>
</dbReference>
<evidence type="ECO:0000256" key="3">
    <source>
        <dbReference type="ARBA" id="ARBA00023015"/>
    </source>
</evidence>
<dbReference type="InterPro" id="IPR001424">
    <property type="entry name" value="SOD_Cu_Zn_dom"/>
</dbReference>
<comment type="subcellular location">
    <subcellularLocation>
        <location evidence="1">Nucleus</location>
    </subcellularLocation>
</comment>
<sequence>MVATLSGSQMGIGGTVTFSGNNNATRIRAAITGLAPLNEPVLWHIHVNKITNNDCATAGGHLNLLNINEETSNCTKDDNTWPTNCATGNLAGKLGLLSKNGTHTGVDHTFSLADLQGRSIVIHKNDAAKTRLACTDIVGSAGATTVAKGANLKLASPEPGAVLESPKPEKGKAIPLATAKPNKLGATPKPSKGVATSPKPRNQKGIGGSVTFVDSDGAIRIRADVTGLDKLDGPEFLWHIHVKSITNNNCTSAGGHLNLLNINEEATNCTSNDKTWNTTCATGNLAGKFGALTKGGTNTGIDHSFTLAQIQGKSVVIHLKDATKTRIACADIVLNGSPVTPGGKALASGAPTRQESTTPEPVSVIWPDWELDIPAFDYDLSLPTVPLFDFEAPQPYKPAAAWTARLAISPNSVSIPLQVQMHPLDYIDVQDLVQSFFQFVYPIAPRVAYLHPPTHMDFGIKPKSPLLFHAICAIGASVSSQPALLHFDAASPVHRGWGYIEKCHEILGEALQNPSVDTVQALLLMSHFFSRADDQKLTMQFVRLSARMLMLLDMDQDPDILTQKHLLKPQTFLEEETRRRTWFCVHGPEQGTAAMTNQTSITLRDPYELSEVSKVTLPCSERTWMAINPRTGAMPAVVESDLVDSIQACIEVCRLFTLSVRVTVLYSLDSWAPPGHAAARKLSDFPDDDLRRGLTLKNLDFRPVMERALRDFYLKLPSYMKIECVYGSPTACSKLQSWFKNVLECSRTPNGTTNGWNVILIHIMYHTAILGIAKPGVILALKTLSAEEVLMDKNVNDAKTSALQILSFIQHIIVPFNPTWDLFGEWTGFGVDSCVKALATLSALPGNEHFLRLADMALKGFATIRPYSALARLVRKGVDDVVSLQASVKTSSEDEDKEERRKRRRRLIANLLIRLLAPIDTPEISPQDTTTKPANVIFGLDSGYSDLDFSLPTVPAFDFDFPIPIGASAGPWTVRLPTRSSIVSVPSQVPIHPLDCIDVKDLIRSYFKFIYPIAPRSSFLHPPSHLDFSRPRSPLLLHAICAIGASVSSQPSLIQLNASEPVHRGWIYIELCHALLSEAIQTPSVETVQALAVMSHFFSRAGEPKLAIDFMRLGARMMMLLQMDQDPDILTQKRLLQPQTFLQEETRRRTWFCLHAPEQAMAIMTNQTSLTLRDKFELDEVSNVTFPCSEQTWMAINPRSGAMPALVESDMVDSVQASIEDSWAPPGFFASQKLSDFPDGMDPFFDLITNRKLNAFQFLLFSDDLRRRLTLKNLDFQPIMEKRLRNFYHRLPSYMKIESAHDNKAVGSSGLQGWFRGVLEWTKLSKVDTNAWNVVFIHLMYHTSILCIAKPGVILALKTLTAVEASMDRNVMDGQISAFQIFNFIQDVIVPLNPRWEFIGEWTSFGAEACVKAFATLSVLPGHEHLLQLAEVALKGFSSIRPISGLARLVIKNATQAIEKAKEHRMKRKGIDQVVPLHSMARKSWFEDEDEDDYDQPKRLRKLDTTPRHTNVMIDFGRNGFNFSLPTPPGFNLDVPASPSWSSINMGSEWAPTRYNTVPIPPQVPMCPLDRVDVKDLVQSFFRFLYPIAPRFVFLHPPTHLDFTKSKNPLLFHAICALGATVSSQPALLHLGVSDPVHRGWAYIEKCYALLDDAMQNPSVEIVHALGLMFSFCVRVGEQRLCFKFVRLACRMMMTLQMDQDPDILTQKRLLRPQTFLEEETRRRTWFALCGPERAIAIMTNEPSITLPDQSELDEVSNVTRPCSEATWMVINPKTGKMPDFVESDMVDSVQVCIEVCRLYELTMRITTLYNLDSWTPPGYLASQKLSDFPDGDLRRKLTLKNLDFQPIMEKRLKDFYLRLPSYMRIESAHGTSPVGSSKLQTWFKGVLDRALDSKFDTNSWNVIFAHIVFHTSILAIAKPGVILALKTLKPEEALTNKHVNDAKSSAIQIFNLIQDVIIPLNPKWELMGEWASFGVESCVKALATLSALPDQEHLLHLAEVAVNGFQGIRPYMALARSVTVNCRQAIEKAQEYRSN</sequence>
<evidence type="ECO:0008006" key="11">
    <source>
        <dbReference type="Google" id="ProtNLM"/>
    </source>
</evidence>
<accession>A0A507C122</accession>
<evidence type="ECO:0000256" key="2">
    <source>
        <dbReference type="ARBA" id="ARBA00022723"/>
    </source>
</evidence>
<keyword evidence="2" id="KW-0479">Metal-binding</keyword>
<organism evidence="9 10">
    <name type="scientific">Synchytrium microbalum</name>
    <dbReference type="NCBI Taxonomy" id="1806994"/>
    <lineage>
        <taxon>Eukaryota</taxon>
        <taxon>Fungi</taxon>
        <taxon>Fungi incertae sedis</taxon>
        <taxon>Chytridiomycota</taxon>
        <taxon>Chytridiomycota incertae sedis</taxon>
        <taxon>Chytridiomycetes</taxon>
        <taxon>Synchytriales</taxon>
        <taxon>Synchytriaceae</taxon>
        <taxon>Synchytrium</taxon>
    </lineage>
</organism>
<dbReference type="PANTHER" id="PTHR47338:SF5">
    <property type="entry name" value="ZN(II)2CYS6 TRANSCRIPTION FACTOR (EUROFUNG)"/>
    <property type="match status" value="1"/>
</dbReference>
<dbReference type="SUPFAM" id="SSF49329">
    <property type="entry name" value="Cu,Zn superoxide dismutase-like"/>
    <property type="match status" value="2"/>
</dbReference>
<keyword evidence="3" id="KW-0805">Transcription regulation</keyword>
<dbReference type="Gene3D" id="2.60.40.200">
    <property type="entry name" value="Superoxide dismutase, copper/zinc binding domain"/>
    <property type="match status" value="2"/>
</dbReference>
<reference evidence="9 10" key="1">
    <citation type="journal article" date="2019" name="Sci. Rep.">
        <title>Comparative genomics of chytrid fungi reveal insights into the obligate biotrophic and pathogenic lifestyle of Synchytrium endobioticum.</title>
        <authorList>
            <person name="van de Vossenberg B.T.L.H."/>
            <person name="Warris S."/>
            <person name="Nguyen H.D.T."/>
            <person name="van Gent-Pelzer M.P.E."/>
            <person name="Joly D.L."/>
            <person name="van de Geest H.C."/>
            <person name="Bonants P.J.M."/>
            <person name="Smith D.S."/>
            <person name="Levesque C.A."/>
            <person name="van der Lee T.A.J."/>
        </authorList>
    </citation>
    <scope>NUCLEOTIDE SEQUENCE [LARGE SCALE GENOMIC DNA]</scope>
    <source>
        <strain evidence="9 10">JEL517</strain>
    </source>
</reference>
<dbReference type="GO" id="GO:0005634">
    <property type="term" value="C:nucleus"/>
    <property type="evidence" value="ECO:0007669"/>
    <property type="project" value="UniProtKB-SubCell"/>
</dbReference>
<keyword evidence="4" id="KW-0804">Transcription</keyword>
<dbReference type="GO" id="GO:0003677">
    <property type="term" value="F:DNA binding"/>
    <property type="evidence" value="ECO:0007669"/>
    <property type="project" value="InterPro"/>
</dbReference>
<dbReference type="GO" id="GO:0006801">
    <property type="term" value="P:superoxide metabolic process"/>
    <property type="evidence" value="ECO:0007669"/>
    <property type="project" value="InterPro"/>
</dbReference>
<dbReference type="RefSeq" id="XP_031024193.1">
    <property type="nucleotide sequence ID" value="XM_031169880.1"/>
</dbReference>
<dbReference type="Proteomes" id="UP000319731">
    <property type="component" value="Unassembled WGS sequence"/>
</dbReference>
<dbReference type="OrthoDB" id="159229at2759"/>
<evidence type="ECO:0000259" key="7">
    <source>
        <dbReference type="Pfam" id="PF00080"/>
    </source>
</evidence>
<feature type="region of interest" description="Disordered" evidence="6">
    <location>
        <begin position="157"/>
        <end position="209"/>
    </location>
</feature>
<dbReference type="InterPro" id="IPR007219">
    <property type="entry name" value="XnlR_reg_dom"/>
</dbReference>
<dbReference type="InterPro" id="IPR050815">
    <property type="entry name" value="TF_fung"/>
</dbReference>
<evidence type="ECO:0000313" key="10">
    <source>
        <dbReference type="Proteomes" id="UP000319731"/>
    </source>
</evidence>
<feature type="domain" description="Superoxide dismutase copper/zinc binding" evidence="7">
    <location>
        <begin position="14"/>
        <end position="143"/>
    </location>
</feature>
<evidence type="ECO:0000256" key="5">
    <source>
        <dbReference type="ARBA" id="ARBA00023242"/>
    </source>
</evidence>
<gene>
    <name evidence="9" type="ORF">SmJEL517_g03952</name>
</gene>